<name>A0A433QKT8_9FUNG</name>
<keyword evidence="2" id="KW-1185">Reference proteome</keyword>
<dbReference type="EMBL" id="RBNJ01003942">
    <property type="protein sequence ID" value="RUS30384.1"/>
    <property type="molecule type" value="Genomic_DNA"/>
</dbReference>
<reference evidence="1 2" key="1">
    <citation type="journal article" date="2018" name="New Phytol.">
        <title>Phylogenomics of Endogonaceae and evolution of mycorrhizas within Mucoromycota.</title>
        <authorList>
            <person name="Chang Y."/>
            <person name="Desiro A."/>
            <person name="Na H."/>
            <person name="Sandor L."/>
            <person name="Lipzen A."/>
            <person name="Clum A."/>
            <person name="Barry K."/>
            <person name="Grigoriev I.V."/>
            <person name="Martin F.M."/>
            <person name="Stajich J.E."/>
            <person name="Smith M.E."/>
            <person name="Bonito G."/>
            <person name="Spatafora J.W."/>
        </authorList>
    </citation>
    <scope>NUCLEOTIDE SEQUENCE [LARGE SCALE GENOMIC DNA]</scope>
    <source>
        <strain evidence="1 2">AD002</strain>
    </source>
</reference>
<sequence>MAQRVLWIQLEDKKRPYKHIVTDVNQDLDDLATEICEKKLKNIDPDFMVITTKPKMKMKVITLTHSTGTWHELLAQTRNKFKKLKEGDEVYFVDQETKKLIIEDKVTFDRLLSKTEADEKNRIFIDLIVRIKGKKPYGDWSLNEVLDEILHKRYPSLLAMPELDIGTIVLFSFPL</sequence>
<dbReference type="Proteomes" id="UP000274822">
    <property type="component" value="Unassembled WGS sequence"/>
</dbReference>
<accession>A0A433QKT8</accession>
<evidence type="ECO:0000313" key="1">
    <source>
        <dbReference type="EMBL" id="RUS30384.1"/>
    </source>
</evidence>
<protein>
    <submittedName>
        <fullName evidence="1">Uncharacterized protein</fullName>
    </submittedName>
</protein>
<comment type="caution">
    <text evidence="1">The sequence shown here is derived from an EMBL/GenBank/DDBJ whole genome shotgun (WGS) entry which is preliminary data.</text>
</comment>
<evidence type="ECO:0000313" key="2">
    <source>
        <dbReference type="Proteomes" id="UP000274822"/>
    </source>
</evidence>
<proteinExistence type="predicted"/>
<gene>
    <name evidence="1" type="ORF">BC938DRAFT_479464</name>
</gene>
<dbReference type="AlphaFoldDB" id="A0A433QKT8"/>
<organism evidence="1 2">
    <name type="scientific">Jimgerdemannia flammicorona</name>
    <dbReference type="NCBI Taxonomy" id="994334"/>
    <lineage>
        <taxon>Eukaryota</taxon>
        <taxon>Fungi</taxon>
        <taxon>Fungi incertae sedis</taxon>
        <taxon>Mucoromycota</taxon>
        <taxon>Mucoromycotina</taxon>
        <taxon>Endogonomycetes</taxon>
        <taxon>Endogonales</taxon>
        <taxon>Endogonaceae</taxon>
        <taxon>Jimgerdemannia</taxon>
    </lineage>
</organism>